<dbReference type="InterPro" id="IPR029052">
    <property type="entry name" value="Metallo-depent_PP-like"/>
</dbReference>
<evidence type="ECO:0000256" key="1">
    <source>
        <dbReference type="ARBA" id="ARBA00001936"/>
    </source>
</evidence>
<dbReference type="InterPro" id="IPR006186">
    <property type="entry name" value="Ser/Thr-sp_prot-phosphatase"/>
</dbReference>
<dbReference type="InterPro" id="IPR051134">
    <property type="entry name" value="PPP_phosphatase"/>
</dbReference>
<protein>
    <recommendedName>
        <fullName evidence="4">Calcineurin-like phosphoesterase domain-containing protein</fullName>
    </recommendedName>
</protein>
<dbReference type="Gene3D" id="3.60.21.10">
    <property type="match status" value="1"/>
</dbReference>
<dbReference type="Pfam" id="PF00149">
    <property type="entry name" value="Metallophos"/>
    <property type="match status" value="1"/>
</dbReference>
<dbReference type="PANTHER" id="PTHR45668">
    <property type="entry name" value="SERINE/THREONINE-PROTEIN PHOSPHATASE 5-RELATED"/>
    <property type="match status" value="1"/>
</dbReference>
<dbReference type="SUPFAM" id="SSF56300">
    <property type="entry name" value="Metallo-dependent phosphatases"/>
    <property type="match status" value="1"/>
</dbReference>
<reference evidence="5" key="2">
    <citation type="submission" date="2025-09" db="UniProtKB">
        <authorList>
            <consortium name="Ensembl"/>
        </authorList>
    </citation>
    <scope>IDENTIFICATION</scope>
</reference>
<evidence type="ECO:0000256" key="2">
    <source>
        <dbReference type="ARBA" id="ARBA00022723"/>
    </source>
</evidence>
<accession>A0A803V318</accession>
<proteinExistence type="predicted"/>
<feature type="domain" description="Calcineurin-like phosphoesterase" evidence="4">
    <location>
        <begin position="304"/>
        <end position="358"/>
    </location>
</feature>
<reference evidence="5" key="1">
    <citation type="submission" date="2025-08" db="UniProtKB">
        <authorList>
            <consortium name="Ensembl"/>
        </authorList>
    </citation>
    <scope>IDENTIFICATION</scope>
</reference>
<keyword evidence="6" id="KW-1185">Reference proteome</keyword>
<dbReference type="Ensembl" id="ENSFALT00000032202.1">
    <property type="protein sequence ID" value="ENSFALP00000017124.1"/>
    <property type="gene ID" value="ENSFALG00000023039.1"/>
</dbReference>
<name>A0A803V318_FICAL</name>
<dbReference type="GO" id="GO:0016787">
    <property type="term" value="F:hydrolase activity"/>
    <property type="evidence" value="ECO:0007669"/>
    <property type="project" value="InterPro"/>
</dbReference>
<dbReference type="GO" id="GO:0046872">
    <property type="term" value="F:metal ion binding"/>
    <property type="evidence" value="ECO:0007669"/>
    <property type="project" value="UniProtKB-KW"/>
</dbReference>
<dbReference type="InterPro" id="IPR004843">
    <property type="entry name" value="Calcineurin-like_PHP"/>
</dbReference>
<sequence length="366" mass="37854">GRPCPLGVGAIPVPLGLGTSLSPWGWWLHCPLEDIPVPWGWGHPWGWDVSVPLGLVALLSPKGHPCPLEGFGDIPVPLRTSLSPPTVPLGTSLSLGGVWGHPCPLGAIPVPSPRASSWCHILGLCPLCPIVSHPVSPCPVPCHRATSPVPKSPVPPGVVLCPVSPIPNPCECPTLASGVLVLCPLPVSPGVAVSQGCPQALAVSPDASPAVALSPCPQWWQGLGTSLSPWCHPCPQPQGQLVVPHPWLVSPLSHSVPSCVPLPCPVSQGHIPCPRCVPVSPGVSPGPGSVPGVSSAVALSPCPPGNHETDNMNQIYGFEGEVKAKYTAQMFALFSEVFEWLPLAQCINGKVLIMHGGLFSEDGVTL</sequence>
<comment type="cofactor">
    <cofactor evidence="1">
        <name>Mn(2+)</name>
        <dbReference type="ChEBI" id="CHEBI:29035"/>
    </cofactor>
</comment>
<dbReference type="PANTHER" id="PTHR45668:SF5">
    <property type="entry name" value="SERINE_THREONINE-PROTEIN PHOSPHATASE 5"/>
    <property type="match status" value="1"/>
</dbReference>
<dbReference type="AlphaFoldDB" id="A0A803V318"/>
<evidence type="ECO:0000256" key="3">
    <source>
        <dbReference type="ARBA" id="ARBA00023211"/>
    </source>
</evidence>
<organism evidence="5 6">
    <name type="scientific">Ficedula albicollis</name>
    <name type="common">Collared flycatcher</name>
    <name type="synonym">Muscicapa albicollis</name>
    <dbReference type="NCBI Taxonomy" id="59894"/>
    <lineage>
        <taxon>Eukaryota</taxon>
        <taxon>Metazoa</taxon>
        <taxon>Chordata</taxon>
        <taxon>Craniata</taxon>
        <taxon>Vertebrata</taxon>
        <taxon>Euteleostomi</taxon>
        <taxon>Archelosauria</taxon>
        <taxon>Archosauria</taxon>
        <taxon>Dinosauria</taxon>
        <taxon>Saurischia</taxon>
        <taxon>Theropoda</taxon>
        <taxon>Coelurosauria</taxon>
        <taxon>Aves</taxon>
        <taxon>Neognathae</taxon>
        <taxon>Neoaves</taxon>
        <taxon>Telluraves</taxon>
        <taxon>Australaves</taxon>
        <taxon>Passeriformes</taxon>
        <taxon>Muscicapidae</taxon>
        <taxon>Ficedula</taxon>
    </lineage>
</organism>
<dbReference type="GeneTree" id="ENSGT00940000158785"/>
<evidence type="ECO:0000259" key="4">
    <source>
        <dbReference type="Pfam" id="PF00149"/>
    </source>
</evidence>
<evidence type="ECO:0000313" key="6">
    <source>
        <dbReference type="Proteomes" id="UP000016665"/>
    </source>
</evidence>
<evidence type="ECO:0000313" key="5">
    <source>
        <dbReference type="Ensembl" id="ENSFALP00000017124.1"/>
    </source>
</evidence>
<dbReference type="PRINTS" id="PR00114">
    <property type="entry name" value="STPHPHTASE"/>
</dbReference>
<keyword evidence="2" id="KW-0479">Metal-binding</keyword>
<dbReference type="Proteomes" id="UP000016665">
    <property type="component" value="Unplaced"/>
</dbReference>
<keyword evidence="3" id="KW-0464">Manganese</keyword>